<dbReference type="Proteomes" id="UP000565576">
    <property type="component" value="Unassembled WGS sequence"/>
</dbReference>
<dbReference type="Gene3D" id="3.90.226.10">
    <property type="entry name" value="2-enoyl-CoA Hydratase, Chain A, domain 1"/>
    <property type="match status" value="1"/>
</dbReference>
<reference evidence="1 2" key="1">
    <citation type="submission" date="2020-08" db="EMBL/GenBank/DDBJ databases">
        <title>Genomic Encyclopedia of Type Strains, Phase IV (KMG-V): Genome sequencing to study the core and pangenomes of soil and plant-associated prokaryotes.</title>
        <authorList>
            <person name="Whitman W."/>
        </authorList>
    </citation>
    <scope>NUCLEOTIDE SEQUENCE [LARGE SCALE GENOMIC DNA]</scope>
    <source>
        <strain evidence="1 2">SEMIA 4060</strain>
    </source>
</reference>
<accession>A0A7X0INJ3</accession>
<dbReference type="AlphaFoldDB" id="A0A7X0INJ3"/>
<dbReference type="InterPro" id="IPR029045">
    <property type="entry name" value="ClpP/crotonase-like_dom_sf"/>
</dbReference>
<name>A0A7X0INJ3_9HYPH</name>
<dbReference type="RefSeq" id="WP_184703086.1">
    <property type="nucleotide sequence ID" value="NZ_JACHBG010000002.1"/>
</dbReference>
<evidence type="ECO:0008006" key="3">
    <source>
        <dbReference type="Google" id="ProtNLM"/>
    </source>
</evidence>
<comment type="caution">
    <text evidence="1">The sequence shown here is derived from an EMBL/GenBank/DDBJ whole genome shotgun (WGS) entry which is preliminary data.</text>
</comment>
<gene>
    <name evidence="1" type="ORF">GGD46_001511</name>
</gene>
<evidence type="ECO:0000313" key="2">
    <source>
        <dbReference type="Proteomes" id="UP000565576"/>
    </source>
</evidence>
<sequence length="236" mass="25835">MEFVLVRGDMAWCRNDDRCPEWISAEGKIENDTPAKLRKFLGPLGDASLPVVVNSPGGNIRAALEMAWIMRKHKLSIGVGQTRWRTCPVANPTCAVYTPDGARKGEVYTGGAFCSSACTLFFAGGINRVCGQWAWLGVHQARSFDMSAHVEKVGLPADLRKMVIQTIGEMGVDKSLFDISLEAKPNQLRNVSQTEARSLNLTTELATVEDLVAARNCRDNEALATCATRARIPPRK</sequence>
<dbReference type="SUPFAM" id="SSF52096">
    <property type="entry name" value="ClpP/crotonase"/>
    <property type="match status" value="1"/>
</dbReference>
<dbReference type="EMBL" id="JACHBG010000002">
    <property type="protein sequence ID" value="MBB6484245.1"/>
    <property type="molecule type" value="Genomic_DNA"/>
</dbReference>
<evidence type="ECO:0000313" key="1">
    <source>
        <dbReference type="EMBL" id="MBB6484245.1"/>
    </source>
</evidence>
<organism evidence="1 2">
    <name type="scientific">Rhizobium lusitanum</name>
    <dbReference type="NCBI Taxonomy" id="293958"/>
    <lineage>
        <taxon>Bacteria</taxon>
        <taxon>Pseudomonadati</taxon>
        <taxon>Pseudomonadota</taxon>
        <taxon>Alphaproteobacteria</taxon>
        <taxon>Hyphomicrobiales</taxon>
        <taxon>Rhizobiaceae</taxon>
        <taxon>Rhizobium/Agrobacterium group</taxon>
        <taxon>Rhizobium</taxon>
    </lineage>
</organism>
<proteinExistence type="predicted"/>
<protein>
    <recommendedName>
        <fullName evidence="3">ATP-dependent Clp protease proteolytic subunit</fullName>
    </recommendedName>
</protein>